<dbReference type="Gene3D" id="3.10.580.10">
    <property type="entry name" value="CBS-domain"/>
    <property type="match status" value="1"/>
</dbReference>
<dbReference type="InterPro" id="IPR051257">
    <property type="entry name" value="Diverse_CBS-Domain"/>
</dbReference>
<evidence type="ECO:0000313" key="3">
    <source>
        <dbReference type="EMBL" id="KKK63063.1"/>
    </source>
</evidence>
<dbReference type="PANTHER" id="PTHR43080">
    <property type="entry name" value="CBS DOMAIN-CONTAINING PROTEIN CBSX3, MITOCHONDRIAL"/>
    <property type="match status" value="1"/>
</dbReference>
<gene>
    <name evidence="3" type="ORF">LCGC14_2998060</name>
</gene>
<dbReference type="Pfam" id="PF00571">
    <property type="entry name" value="CBS"/>
    <property type="match status" value="2"/>
</dbReference>
<evidence type="ECO:0000259" key="2">
    <source>
        <dbReference type="PROSITE" id="PS51371"/>
    </source>
</evidence>
<dbReference type="InterPro" id="IPR000644">
    <property type="entry name" value="CBS_dom"/>
</dbReference>
<dbReference type="PROSITE" id="PS51371">
    <property type="entry name" value="CBS"/>
    <property type="match status" value="1"/>
</dbReference>
<name>A0A0F8X295_9ZZZZ</name>
<feature type="domain" description="CBS" evidence="2">
    <location>
        <begin position="11"/>
        <end position="67"/>
    </location>
</feature>
<proteinExistence type="predicted"/>
<dbReference type="PANTHER" id="PTHR43080:SF2">
    <property type="entry name" value="CBS DOMAIN-CONTAINING PROTEIN"/>
    <property type="match status" value="1"/>
</dbReference>
<dbReference type="EMBL" id="LAZR01061693">
    <property type="protein sequence ID" value="KKK63063.1"/>
    <property type="molecule type" value="Genomic_DNA"/>
</dbReference>
<evidence type="ECO:0000256" key="1">
    <source>
        <dbReference type="ARBA" id="ARBA00023122"/>
    </source>
</evidence>
<accession>A0A0F8X295</accession>
<sequence>MLGHTFVKDVMRKNVISIDSSMTVKDAAIMMADANVGCVVITRGNAPIGILTERDFVKRIVSEERDLSTPLADVMSFPLIAVDSEDTIWEAAEKMNKNKIHK</sequence>
<dbReference type="SUPFAM" id="SSF54631">
    <property type="entry name" value="CBS-domain pair"/>
    <property type="match status" value="1"/>
</dbReference>
<comment type="caution">
    <text evidence="3">The sequence shown here is derived from an EMBL/GenBank/DDBJ whole genome shotgun (WGS) entry which is preliminary data.</text>
</comment>
<dbReference type="InterPro" id="IPR046342">
    <property type="entry name" value="CBS_dom_sf"/>
</dbReference>
<reference evidence="3" key="1">
    <citation type="journal article" date="2015" name="Nature">
        <title>Complex archaea that bridge the gap between prokaryotes and eukaryotes.</title>
        <authorList>
            <person name="Spang A."/>
            <person name="Saw J.H."/>
            <person name="Jorgensen S.L."/>
            <person name="Zaremba-Niedzwiedzka K."/>
            <person name="Martijn J."/>
            <person name="Lind A.E."/>
            <person name="van Eijk R."/>
            <person name="Schleper C."/>
            <person name="Guy L."/>
            <person name="Ettema T.J."/>
        </authorList>
    </citation>
    <scope>NUCLEOTIDE SEQUENCE</scope>
</reference>
<dbReference type="SMART" id="SM00116">
    <property type="entry name" value="CBS"/>
    <property type="match status" value="1"/>
</dbReference>
<protein>
    <recommendedName>
        <fullName evidence="2">CBS domain-containing protein</fullName>
    </recommendedName>
</protein>
<organism evidence="3">
    <name type="scientific">marine sediment metagenome</name>
    <dbReference type="NCBI Taxonomy" id="412755"/>
    <lineage>
        <taxon>unclassified sequences</taxon>
        <taxon>metagenomes</taxon>
        <taxon>ecological metagenomes</taxon>
    </lineage>
</organism>
<dbReference type="AlphaFoldDB" id="A0A0F8X295"/>
<keyword evidence="1" id="KW-0129">CBS domain</keyword>